<evidence type="ECO:0000256" key="1">
    <source>
        <dbReference type="ARBA" id="ARBA00022737"/>
    </source>
</evidence>
<dbReference type="EMBL" id="KN822114">
    <property type="protein sequence ID" value="KIM56595.1"/>
    <property type="molecule type" value="Genomic_DNA"/>
</dbReference>
<dbReference type="Pfam" id="PF24883">
    <property type="entry name" value="NPHP3_N"/>
    <property type="match status" value="1"/>
</dbReference>
<reference evidence="5" key="2">
    <citation type="submission" date="2015-01" db="EMBL/GenBank/DDBJ databases">
        <title>Evolutionary Origins and Diversification of the Mycorrhizal Mutualists.</title>
        <authorList>
            <consortium name="DOE Joint Genome Institute"/>
            <consortium name="Mycorrhizal Genomics Consortium"/>
            <person name="Kohler A."/>
            <person name="Kuo A."/>
            <person name="Nagy L.G."/>
            <person name="Floudas D."/>
            <person name="Copeland A."/>
            <person name="Barry K.W."/>
            <person name="Cichocki N."/>
            <person name="Veneault-Fourrey C."/>
            <person name="LaButti K."/>
            <person name="Lindquist E.A."/>
            <person name="Lipzen A."/>
            <person name="Lundell T."/>
            <person name="Morin E."/>
            <person name="Murat C."/>
            <person name="Riley R."/>
            <person name="Ohm R."/>
            <person name="Sun H."/>
            <person name="Tunlid A."/>
            <person name="Henrissat B."/>
            <person name="Grigoriev I.V."/>
            <person name="Hibbett D.S."/>
            <person name="Martin F."/>
        </authorList>
    </citation>
    <scope>NUCLEOTIDE SEQUENCE [LARGE SCALE GENOMIC DNA]</scope>
    <source>
        <strain evidence="5">Foug A</strain>
    </source>
</reference>
<dbReference type="OrthoDB" id="674604at2759"/>
<dbReference type="STRING" id="1036808.A0A0C3D783"/>
<keyword evidence="1" id="KW-0677">Repeat</keyword>
<evidence type="ECO:0000313" key="5">
    <source>
        <dbReference type="Proteomes" id="UP000053989"/>
    </source>
</evidence>
<evidence type="ECO:0000256" key="2">
    <source>
        <dbReference type="SAM" id="MobiDB-lite"/>
    </source>
</evidence>
<dbReference type="SUPFAM" id="SSF52540">
    <property type="entry name" value="P-loop containing nucleoside triphosphate hydrolases"/>
    <property type="match status" value="1"/>
</dbReference>
<dbReference type="HOGENOM" id="CLU_000288_6_0_1"/>
<feature type="domain" description="Nephrocystin 3-like N-terminal" evidence="3">
    <location>
        <begin position="54"/>
        <end position="191"/>
    </location>
</feature>
<evidence type="ECO:0000313" key="4">
    <source>
        <dbReference type="EMBL" id="KIM56595.1"/>
    </source>
</evidence>
<sequence length="446" mass="49714">MFKKKPKVTRKRSSEGHSPHGNAPAARGSSSFTNVKAAFKPFHKLIFPKAVVKEGKSAIAHTVALQAKSLGNLGSCFCFTRVRQHEGLHKKLVTTIARDLADRDPCFRILLAGIISNNHTLTDTEDIAEQWQEFIAEPLSQLAGSSTRNVVIVIDALDESGIDDTREGILDILTTHGANLPATTRILLTSRPLADIWEALCTKKHILTKSLDEVEYEATARDITLYISTKLKKFDGTFCDDDIGQLAEKSGGVFEWARLACDFIRPRMGVIPKERFGRVVSHTADGRNLLDGVYTAFLEELVQGSSELTRFRSVMRQILGSKEPLSVKALDSMREKFSLETERYSVRIVLNFMASFLSGTTDTSTPVRPSHASFYDFLLDKSRSGEFFIDEARVHSDMALASLRVMQAGLRFNMCALPTSYVRNSDVVDFAKRVEENIPMHLLYSC</sequence>
<feature type="region of interest" description="Disordered" evidence="2">
    <location>
        <begin position="1"/>
        <end position="29"/>
    </location>
</feature>
<accession>A0A0C3D783</accession>
<dbReference type="PANTHER" id="PTHR10039:SF15">
    <property type="entry name" value="NACHT DOMAIN-CONTAINING PROTEIN"/>
    <property type="match status" value="1"/>
</dbReference>
<dbReference type="AlphaFoldDB" id="A0A0C3D783"/>
<evidence type="ECO:0000259" key="3">
    <source>
        <dbReference type="Pfam" id="PF24883"/>
    </source>
</evidence>
<reference evidence="4 5" key="1">
    <citation type="submission" date="2014-04" db="EMBL/GenBank/DDBJ databases">
        <authorList>
            <consortium name="DOE Joint Genome Institute"/>
            <person name="Kuo A."/>
            <person name="Kohler A."/>
            <person name="Nagy L.G."/>
            <person name="Floudas D."/>
            <person name="Copeland A."/>
            <person name="Barry K.W."/>
            <person name="Cichocki N."/>
            <person name="Veneault-Fourrey C."/>
            <person name="LaButti K."/>
            <person name="Lindquist E.A."/>
            <person name="Lipzen A."/>
            <person name="Lundell T."/>
            <person name="Morin E."/>
            <person name="Murat C."/>
            <person name="Sun H."/>
            <person name="Tunlid A."/>
            <person name="Henrissat B."/>
            <person name="Grigoriev I.V."/>
            <person name="Hibbett D.S."/>
            <person name="Martin F."/>
            <person name="Nordberg H.P."/>
            <person name="Cantor M.N."/>
            <person name="Hua S.X."/>
        </authorList>
    </citation>
    <scope>NUCLEOTIDE SEQUENCE [LARGE SCALE GENOMIC DNA]</scope>
    <source>
        <strain evidence="4 5">Foug A</strain>
    </source>
</reference>
<keyword evidence="5" id="KW-1185">Reference proteome</keyword>
<protein>
    <recommendedName>
        <fullName evidence="3">Nephrocystin 3-like N-terminal domain-containing protein</fullName>
    </recommendedName>
</protein>
<dbReference type="InterPro" id="IPR027417">
    <property type="entry name" value="P-loop_NTPase"/>
</dbReference>
<dbReference type="InParanoid" id="A0A0C3D783"/>
<feature type="compositionally biased region" description="Basic residues" evidence="2">
    <location>
        <begin position="1"/>
        <end position="11"/>
    </location>
</feature>
<organism evidence="4 5">
    <name type="scientific">Scleroderma citrinum Foug A</name>
    <dbReference type="NCBI Taxonomy" id="1036808"/>
    <lineage>
        <taxon>Eukaryota</taxon>
        <taxon>Fungi</taxon>
        <taxon>Dikarya</taxon>
        <taxon>Basidiomycota</taxon>
        <taxon>Agaricomycotina</taxon>
        <taxon>Agaricomycetes</taxon>
        <taxon>Agaricomycetidae</taxon>
        <taxon>Boletales</taxon>
        <taxon>Sclerodermatineae</taxon>
        <taxon>Sclerodermataceae</taxon>
        <taxon>Scleroderma</taxon>
    </lineage>
</organism>
<name>A0A0C3D783_9AGAM</name>
<gene>
    <name evidence="4" type="ORF">SCLCIDRAFT_29518</name>
</gene>
<dbReference type="InterPro" id="IPR056884">
    <property type="entry name" value="NPHP3-like_N"/>
</dbReference>
<dbReference type="PANTHER" id="PTHR10039">
    <property type="entry name" value="AMELOGENIN"/>
    <property type="match status" value="1"/>
</dbReference>
<dbReference type="Proteomes" id="UP000053989">
    <property type="component" value="Unassembled WGS sequence"/>
</dbReference>
<proteinExistence type="predicted"/>